<keyword evidence="2" id="KW-0489">Methyltransferase</keyword>
<dbReference type="InterPro" id="IPR029063">
    <property type="entry name" value="SAM-dependent_MTases_sf"/>
</dbReference>
<keyword evidence="3" id="KW-1185">Reference proteome</keyword>
<accession>A0A1X2HHU9</accession>
<gene>
    <name evidence="2" type="ORF">BCR43DRAFT_487925</name>
</gene>
<dbReference type="GO" id="GO:0032259">
    <property type="term" value="P:methylation"/>
    <property type="evidence" value="ECO:0007669"/>
    <property type="project" value="UniProtKB-KW"/>
</dbReference>
<feature type="region of interest" description="Disordered" evidence="1">
    <location>
        <begin position="1"/>
        <end position="29"/>
    </location>
</feature>
<dbReference type="PANTHER" id="PTHR43591:SF24">
    <property type="entry name" value="2-METHOXY-6-POLYPRENYL-1,4-BENZOQUINOL METHYLASE, MITOCHONDRIAL"/>
    <property type="match status" value="1"/>
</dbReference>
<dbReference type="Pfam" id="PF13489">
    <property type="entry name" value="Methyltransf_23"/>
    <property type="match status" value="1"/>
</dbReference>
<name>A0A1X2HHU9_SYNRA</name>
<evidence type="ECO:0000313" key="3">
    <source>
        <dbReference type="Proteomes" id="UP000242180"/>
    </source>
</evidence>
<evidence type="ECO:0000313" key="2">
    <source>
        <dbReference type="EMBL" id="ORY98661.1"/>
    </source>
</evidence>
<dbReference type="PANTHER" id="PTHR43591">
    <property type="entry name" value="METHYLTRANSFERASE"/>
    <property type="match status" value="1"/>
</dbReference>
<feature type="compositionally biased region" description="Basic and acidic residues" evidence="1">
    <location>
        <begin position="8"/>
        <end position="17"/>
    </location>
</feature>
<dbReference type="SUPFAM" id="SSF53335">
    <property type="entry name" value="S-adenosyl-L-methionine-dependent methyltransferases"/>
    <property type="match status" value="1"/>
</dbReference>
<protein>
    <submittedName>
        <fullName evidence="2">S-adenosyl-L-methionine-dependent methyltransferase</fullName>
    </submittedName>
</protein>
<dbReference type="CDD" id="cd02440">
    <property type="entry name" value="AdoMet_MTases"/>
    <property type="match status" value="1"/>
</dbReference>
<sequence length="360" mass="41631">MGNQASRVIERKRDGNAGRKIRRRSTATLQSHVSHGNYNWIEENQATALSAGALNAAMAAAQQQQQQQLPQLPQQQPRRKSITEFFTKRKMSFTAVRPSEEDFREYDRLQRVHYLLKSARKANAWAPIEAPAAILDIGCGNGIWALEMATQFQQSQVLGFDIRPPPEQTAGPKNLRYVQANIHERWPMADNAVDFIFMRNMAQDIQKQQWPPLLQEMLRVLKPGGYIEVLDIEPQFHNPGPVQQAFDGFRQGQWTEQGLDFQFCDILEKLLEDTGFAQIERRMLDIPIGEWPDEPELKQFGFINKETKKAFLRNRKKELVVKWGISSDDYDMAIQEILEEFDDYHSFSRFNCWIATKTST</sequence>
<dbReference type="Gene3D" id="3.40.50.150">
    <property type="entry name" value="Vaccinia Virus protein VP39"/>
    <property type="match status" value="1"/>
</dbReference>
<comment type="caution">
    <text evidence="2">The sequence shown here is derived from an EMBL/GenBank/DDBJ whole genome shotgun (WGS) entry which is preliminary data.</text>
</comment>
<reference evidence="2 3" key="1">
    <citation type="submission" date="2016-07" db="EMBL/GenBank/DDBJ databases">
        <title>Pervasive Adenine N6-methylation of Active Genes in Fungi.</title>
        <authorList>
            <consortium name="DOE Joint Genome Institute"/>
            <person name="Mondo S.J."/>
            <person name="Dannebaum R.O."/>
            <person name="Kuo R.C."/>
            <person name="Labutti K."/>
            <person name="Haridas S."/>
            <person name="Kuo A."/>
            <person name="Salamov A."/>
            <person name="Ahrendt S.R."/>
            <person name="Lipzen A."/>
            <person name="Sullivan W."/>
            <person name="Andreopoulos W.B."/>
            <person name="Clum A."/>
            <person name="Lindquist E."/>
            <person name="Daum C."/>
            <person name="Ramamoorthy G.K."/>
            <person name="Gryganskyi A."/>
            <person name="Culley D."/>
            <person name="Magnuson J.K."/>
            <person name="James T.Y."/>
            <person name="O'Malley M.A."/>
            <person name="Stajich J.E."/>
            <person name="Spatafora J.W."/>
            <person name="Visel A."/>
            <person name="Grigoriev I.V."/>
        </authorList>
    </citation>
    <scope>NUCLEOTIDE SEQUENCE [LARGE SCALE GENOMIC DNA]</scope>
    <source>
        <strain evidence="2 3">NRRL 2496</strain>
    </source>
</reference>
<dbReference type="OMA" id="VSKWGIT"/>
<dbReference type="OrthoDB" id="2013972at2759"/>
<dbReference type="STRING" id="13706.A0A1X2HHU9"/>
<dbReference type="GO" id="GO:0008168">
    <property type="term" value="F:methyltransferase activity"/>
    <property type="evidence" value="ECO:0007669"/>
    <property type="project" value="UniProtKB-KW"/>
</dbReference>
<organism evidence="2 3">
    <name type="scientific">Syncephalastrum racemosum</name>
    <name type="common">Filamentous fungus</name>
    <dbReference type="NCBI Taxonomy" id="13706"/>
    <lineage>
        <taxon>Eukaryota</taxon>
        <taxon>Fungi</taxon>
        <taxon>Fungi incertae sedis</taxon>
        <taxon>Mucoromycota</taxon>
        <taxon>Mucoromycotina</taxon>
        <taxon>Mucoromycetes</taxon>
        <taxon>Mucorales</taxon>
        <taxon>Syncephalastraceae</taxon>
        <taxon>Syncephalastrum</taxon>
    </lineage>
</organism>
<dbReference type="Proteomes" id="UP000242180">
    <property type="component" value="Unassembled WGS sequence"/>
</dbReference>
<dbReference type="InParanoid" id="A0A1X2HHU9"/>
<evidence type="ECO:0000256" key="1">
    <source>
        <dbReference type="SAM" id="MobiDB-lite"/>
    </source>
</evidence>
<proteinExistence type="predicted"/>
<dbReference type="EMBL" id="MCGN01000003">
    <property type="protein sequence ID" value="ORY98661.1"/>
    <property type="molecule type" value="Genomic_DNA"/>
</dbReference>
<dbReference type="AlphaFoldDB" id="A0A1X2HHU9"/>
<keyword evidence="2" id="KW-0808">Transferase</keyword>